<comment type="caution">
    <text evidence="1">The sequence shown here is derived from an EMBL/GenBank/DDBJ whole genome shotgun (WGS) entry which is preliminary data.</text>
</comment>
<evidence type="ECO:0000313" key="1">
    <source>
        <dbReference type="EMBL" id="MBK6009420.1"/>
    </source>
</evidence>
<keyword evidence="2" id="KW-1185">Reference proteome</keyword>
<name>A0A934TXQ5_9BURK</name>
<accession>A0A934TXQ5</accession>
<organism evidence="1 2">
    <name type="scientific">Ramlibacter ginsenosidimutans</name>
    <dbReference type="NCBI Taxonomy" id="502333"/>
    <lineage>
        <taxon>Bacteria</taxon>
        <taxon>Pseudomonadati</taxon>
        <taxon>Pseudomonadota</taxon>
        <taxon>Betaproteobacteria</taxon>
        <taxon>Burkholderiales</taxon>
        <taxon>Comamonadaceae</taxon>
        <taxon>Ramlibacter</taxon>
    </lineage>
</organism>
<dbReference type="EMBL" id="JAEPWM010000020">
    <property type="protein sequence ID" value="MBK6009420.1"/>
    <property type="molecule type" value="Genomic_DNA"/>
</dbReference>
<reference evidence="1" key="1">
    <citation type="journal article" date="2012" name="J. Microbiol. Biotechnol.">
        <title>Ramlibacter ginsenosidimutans sp. nov., with ginsenoside-converting activity.</title>
        <authorList>
            <person name="Wang L."/>
            <person name="An D.S."/>
            <person name="Kim S.G."/>
            <person name="Jin F.X."/>
            <person name="Kim S.C."/>
            <person name="Lee S.T."/>
            <person name="Im W.T."/>
        </authorList>
    </citation>
    <scope>NUCLEOTIDE SEQUENCE</scope>
    <source>
        <strain evidence="1">KACC 17527</strain>
    </source>
</reference>
<evidence type="ECO:0000313" key="2">
    <source>
        <dbReference type="Proteomes" id="UP000630528"/>
    </source>
</evidence>
<gene>
    <name evidence="1" type="ORF">JJB11_25255</name>
</gene>
<dbReference type="Proteomes" id="UP000630528">
    <property type="component" value="Unassembled WGS sequence"/>
</dbReference>
<reference evidence="1" key="2">
    <citation type="submission" date="2021-01" db="EMBL/GenBank/DDBJ databases">
        <authorList>
            <person name="Kang M."/>
        </authorList>
    </citation>
    <scope>NUCLEOTIDE SEQUENCE</scope>
    <source>
        <strain evidence="1">KACC 17527</strain>
    </source>
</reference>
<protein>
    <submittedName>
        <fullName evidence="1">Uncharacterized protein</fullName>
    </submittedName>
</protein>
<sequence length="116" mass="12988">MSASDAHVLSAVAFQLAAAVGAYDEDVTELVQSGFDPELYRRVSRQMDQMRMYAAALPPVSVSWAEVMIRHFELTHCVWRVQKDGTGLSELRAVHQQLQQALQRLSRLCAQLMPTA</sequence>
<dbReference type="AlphaFoldDB" id="A0A934TXQ5"/>
<proteinExistence type="predicted"/>
<dbReference type="RefSeq" id="WP_201178015.1">
    <property type="nucleotide sequence ID" value="NZ_JAEPWM010000020.1"/>
</dbReference>